<protein>
    <submittedName>
        <fullName evidence="1">Uncharacterized protein</fullName>
    </submittedName>
</protein>
<dbReference type="Proteomes" id="UP000215914">
    <property type="component" value="Unassembled WGS sequence"/>
</dbReference>
<organism evidence="1 2">
    <name type="scientific">Helianthus annuus</name>
    <name type="common">Common sunflower</name>
    <dbReference type="NCBI Taxonomy" id="4232"/>
    <lineage>
        <taxon>Eukaryota</taxon>
        <taxon>Viridiplantae</taxon>
        <taxon>Streptophyta</taxon>
        <taxon>Embryophyta</taxon>
        <taxon>Tracheophyta</taxon>
        <taxon>Spermatophyta</taxon>
        <taxon>Magnoliopsida</taxon>
        <taxon>eudicotyledons</taxon>
        <taxon>Gunneridae</taxon>
        <taxon>Pentapetalae</taxon>
        <taxon>asterids</taxon>
        <taxon>campanulids</taxon>
        <taxon>Asterales</taxon>
        <taxon>Asteraceae</taxon>
        <taxon>Asteroideae</taxon>
        <taxon>Heliantheae alliance</taxon>
        <taxon>Heliantheae</taxon>
        <taxon>Helianthus</taxon>
    </lineage>
</organism>
<comment type="caution">
    <text evidence="1">The sequence shown here is derived from an EMBL/GenBank/DDBJ whole genome shotgun (WGS) entry which is preliminary data.</text>
</comment>
<name>A0A9K3J5B8_HELAN</name>
<accession>A0A9K3J5B8</accession>
<proteinExistence type="predicted"/>
<gene>
    <name evidence="1" type="ORF">HanXRQr2_Chr04g0146921</name>
</gene>
<dbReference type="EMBL" id="MNCJ02000319">
    <property type="protein sequence ID" value="KAF5808572.1"/>
    <property type="molecule type" value="Genomic_DNA"/>
</dbReference>
<sequence>MYLEQTRLNSLYKAGDKRIISTVKESKNSELMQVDVTRVNIYLDLEGSTLAVVAPSVDGLSSSQASIQVTMASPSFSK</sequence>
<reference evidence="1" key="1">
    <citation type="journal article" date="2017" name="Nature">
        <title>The sunflower genome provides insights into oil metabolism, flowering and Asterid evolution.</title>
        <authorList>
            <person name="Badouin H."/>
            <person name="Gouzy J."/>
            <person name="Grassa C.J."/>
            <person name="Murat F."/>
            <person name="Staton S.E."/>
            <person name="Cottret L."/>
            <person name="Lelandais-Briere C."/>
            <person name="Owens G.L."/>
            <person name="Carrere S."/>
            <person name="Mayjonade B."/>
            <person name="Legrand L."/>
            <person name="Gill N."/>
            <person name="Kane N.C."/>
            <person name="Bowers J.E."/>
            <person name="Hubner S."/>
            <person name="Bellec A."/>
            <person name="Berard A."/>
            <person name="Berges H."/>
            <person name="Blanchet N."/>
            <person name="Boniface M.C."/>
            <person name="Brunel D."/>
            <person name="Catrice O."/>
            <person name="Chaidir N."/>
            <person name="Claudel C."/>
            <person name="Donnadieu C."/>
            <person name="Faraut T."/>
            <person name="Fievet G."/>
            <person name="Helmstetter N."/>
            <person name="King M."/>
            <person name="Knapp S.J."/>
            <person name="Lai Z."/>
            <person name="Le Paslier M.C."/>
            <person name="Lippi Y."/>
            <person name="Lorenzon L."/>
            <person name="Mandel J.R."/>
            <person name="Marage G."/>
            <person name="Marchand G."/>
            <person name="Marquand E."/>
            <person name="Bret-Mestries E."/>
            <person name="Morien E."/>
            <person name="Nambeesan S."/>
            <person name="Nguyen T."/>
            <person name="Pegot-Espagnet P."/>
            <person name="Pouilly N."/>
            <person name="Raftis F."/>
            <person name="Sallet E."/>
            <person name="Schiex T."/>
            <person name="Thomas J."/>
            <person name="Vandecasteele C."/>
            <person name="Vares D."/>
            <person name="Vear F."/>
            <person name="Vautrin S."/>
            <person name="Crespi M."/>
            <person name="Mangin B."/>
            <person name="Burke J.M."/>
            <person name="Salse J."/>
            <person name="Munos S."/>
            <person name="Vincourt P."/>
            <person name="Rieseberg L.H."/>
            <person name="Langlade N.B."/>
        </authorList>
    </citation>
    <scope>NUCLEOTIDE SEQUENCE</scope>
    <source>
        <tissue evidence="1">Leaves</tissue>
    </source>
</reference>
<dbReference type="AlphaFoldDB" id="A0A9K3J5B8"/>
<evidence type="ECO:0000313" key="1">
    <source>
        <dbReference type="EMBL" id="KAF5808572.1"/>
    </source>
</evidence>
<reference evidence="1" key="2">
    <citation type="submission" date="2020-06" db="EMBL/GenBank/DDBJ databases">
        <title>Helianthus annuus Genome sequencing and assembly Release 2.</title>
        <authorList>
            <person name="Gouzy J."/>
            <person name="Langlade N."/>
            <person name="Munos S."/>
        </authorList>
    </citation>
    <scope>NUCLEOTIDE SEQUENCE</scope>
    <source>
        <tissue evidence="1">Leaves</tissue>
    </source>
</reference>
<evidence type="ECO:0000313" key="2">
    <source>
        <dbReference type="Proteomes" id="UP000215914"/>
    </source>
</evidence>
<keyword evidence="2" id="KW-1185">Reference proteome</keyword>
<dbReference type="Gramene" id="mRNA:HanXRQr2_Chr04g0146921">
    <property type="protein sequence ID" value="CDS:HanXRQr2_Chr04g0146921.1"/>
    <property type="gene ID" value="HanXRQr2_Chr04g0146921"/>
</dbReference>